<accession>A0AAU9JK59</accession>
<feature type="compositionally biased region" description="Basic and acidic residues" evidence="2">
    <location>
        <begin position="62"/>
        <end position="96"/>
    </location>
</feature>
<organism evidence="3 4">
    <name type="scientific">Blepharisma stoltei</name>
    <dbReference type="NCBI Taxonomy" id="1481888"/>
    <lineage>
        <taxon>Eukaryota</taxon>
        <taxon>Sar</taxon>
        <taxon>Alveolata</taxon>
        <taxon>Ciliophora</taxon>
        <taxon>Postciliodesmatophora</taxon>
        <taxon>Heterotrichea</taxon>
        <taxon>Heterotrichida</taxon>
        <taxon>Blepharismidae</taxon>
        <taxon>Blepharisma</taxon>
    </lineage>
</organism>
<reference evidence="3" key="1">
    <citation type="submission" date="2021-09" db="EMBL/GenBank/DDBJ databases">
        <authorList>
            <consortium name="AG Swart"/>
            <person name="Singh M."/>
            <person name="Singh A."/>
            <person name="Seah K."/>
            <person name="Emmerich C."/>
        </authorList>
    </citation>
    <scope>NUCLEOTIDE SEQUENCE</scope>
    <source>
        <strain evidence="3">ATCC30299</strain>
    </source>
</reference>
<name>A0AAU9JK59_9CILI</name>
<sequence>MEENQAIQDEIQALEEHLEGVRKRVGLSSSREDASLDPAESLEDIAKSQFFKRFEKDSSNLIEKGYKASGRYDRDVSELAHSKETMEEHIERREEPLIEEENSTPRSSLNHSSRSRQYESLDSREIEGISQHLSNSPEEHRFSAEDYLRPSLSNPFIPPQAQMVHGMQQPEIPAVQMQNPLMPMMQGMMPPGAPSYPYPYYPMYYPPPPMPNNDLAYRQQIESLQAQINGQSQYIQNLLARHQDEIETLKRNYQENLAGKDKKISQLSKTIESDKLYISELEEQSRNSGDKNINDYSDFKEKIEALENLNEKLKNQLEIEREKKVQEKSGNFENDYVGLKQKNVELNKELSLEQAKYDNLLDRFNANKSKLAILQKELEKSDEKILHLQNELLEAKNLIAGASKQKNQETERLKREVVYLTKTLENLNKRPEPGEISKLRQQLLESQREIEELKELLMPKESRHYQHPHDDYEEYQDEYKIPDKRYEESSPYYEENYSPSQHRISNAQPREQPSQPRISERPSGRRRGSKSNISTHVGNVLNWENQLDEPSLKESPVTKSILDPILEIENTLMNLQLDKQRLESEYSKLPAHSKSRASKLRRDQIEEELSVVDRNISNLKSKLRGMHALR</sequence>
<feature type="coiled-coil region" evidence="1">
    <location>
        <begin position="221"/>
        <end position="270"/>
    </location>
</feature>
<dbReference type="AlphaFoldDB" id="A0AAU9JK59"/>
<feature type="compositionally biased region" description="Basic and acidic residues" evidence="2">
    <location>
        <begin position="457"/>
        <end position="470"/>
    </location>
</feature>
<feature type="region of interest" description="Disordered" evidence="2">
    <location>
        <begin position="62"/>
        <end position="122"/>
    </location>
</feature>
<gene>
    <name evidence="3" type="ORF">BSTOLATCC_MIC40533</name>
</gene>
<feature type="region of interest" description="Disordered" evidence="2">
    <location>
        <begin position="22"/>
        <end position="41"/>
    </location>
</feature>
<feature type="coiled-coil region" evidence="1">
    <location>
        <begin position="565"/>
        <end position="622"/>
    </location>
</feature>
<evidence type="ECO:0008006" key="5">
    <source>
        <dbReference type="Google" id="ProtNLM"/>
    </source>
</evidence>
<feature type="compositionally biased region" description="Low complexity" evidence="2">
    <location>
        <begin position="489"/>
        <end position="500"/>
    </location>
</feature>
<evidence type="ECO:0000256" key="2">
    <source>
        <dbReference type="SAM" id="MobiDB-lite"/>
    </source>
</evidence>
<feature type="compositionally biased region" description="Polar residues" evidence="2">
    <location>
        <begin position="501"/>
        <end position="517"/>
    </location>
</feature>
<comment type="caution">
    <text evidence="3">The sequence shown here is derived from an EMBL/GenBank/DDBJ whole genome shotgun (WGS) entry which is preliminary data.</text>
</comment>
<feature type="coiled-coil region" evidence="1">
    <location>
        <begin position="296"/>
        <end position="456"/>
    </location>
</feature>
<evidence type="ECO:0000313" key="3">
    <source>
        <dbReference type="EMBL" id="CAG9326093.1"/>
    </source>
</evidence>
<dbReference type="EMBL" id="CAJZBQ010000040">
    <property type="protein sequence ID" value="CAG9326093.1"/>
    <property type="molecule type" value="Genomic_DNA"/>
</dbReference>
<proteinExistence type="predicted"/>
<keyword evidence="4" id="KW-1185">Reference proteome</keyword>
<feature type="compositionally biased region" description="Basic and acidic residues" evidence="2">
    <location>
        <begin position="477"/>
        <end position="488"/>
    </location>
</feature>
<evidence type="ECO:0000313" key="4">
    <source>
        <dbReference type="Proteomes" id="UP001162131"/>
    </source>
</evidence>
<feature type="region of interest" description="Disordered" evidence="2">
    <location>
        <begin position="457"/>
        <end position="537"/>
    </location>
</feature>
<evidence type="ECO:0000256" key="1">
    <source>
        <dbReference type="SAM" id="Coils"/>
    </source>
</evidence>
<dbReference type="Proteomes" id="UP001162131">
    <property type="component" value="Unassembled WGS sequence"/>
</dbReference>
<keyword evidence="1" id="KW-0175">Coiled coil</keyword>
<protein>
    <recommendedName>
        <fullName evidence="5">Centriolin</fullName>
    </recommendedName>
</protein>